<sequence>DNPSSYSHLKRKLDREVPCLAQITEFVDELPLPAFEALPGAFNDTVIITFTRVEDPDVEVFSSKPPQPPPLSENFEL</sequence>
<reference evidence="1 2" key="1">
    <citation type="submission" date="2011-02" db="EMBL/GenBank/DDBJ databases">
        <title>The Genome Sequence of Sphaeroforma arctica JP610.</title>
        <authorList>
            <consortium name="The Broad Institute Genome Sequencing Platform"/>
            <person name="Russ C."/>
            <person name="Cuomo C."/>
            <person name="Young S.K."/>
            <person name="Zeng Q."/>
            <person name="Gargeya S."/>
            <person name="Alvarado L."/>
            <person name="Berlin A."/>
            <person name="Chapman S.B."/>
            <person name="Chen Z."/>
            <person name="Freedman E."/>
            <person name="Gellesch M."/>
            <person name="Goldberg J."/>
            <person name="Griggs A."/>
            <person name="Gujja S."/>
            <person name="Heilman E."/>
            <person name="Heiman D."/>
            <person name="Howarth C."/>
            <person name="Mehta T."/>
            <person name="Neiman D."/>
            <person name="Pearson M."/>
            <person name="Roberts A."/>
            <person name="Saif S."/>
            <person name="Shea T."/>
            <person name="Shenoy N."/>
            <person name="Sisk P."/>
            <person name="Stolte C."/>
            <person name="Sykes S."/>
            <person name="White J."/>
            <person name="Yandava C."/>
            <person name="Burger G."/>
            <person name="Gray M.W."/>
            <person name="Holland P.W.H."/>
            <person name="King N."/>
            <person name="Lang F.B.F."/>
            <person name="Roger A.J."/>
            <person name="Ruiz-Trillo I."/>
            <person name="Haas B."/>
            <person name="Nusbaum C."/>
            <person name="Birren B."/>
        </authorList>
    </citation>
    <scope>NUCLEOTIDE SEQUENCE [LARGE SCALE GENOMIC DNA]</scope>
    <source>
        <strain evidence="1 2">JP610</strain>
    </source>
</reference>
<dbReference type="Proteomes" id="UP000054560">
    <property type="component" value="Unassembled WGS sequence"/>
</dbReference>
<accession>A0A0L0FG52</accession>
<dbReference type="RefSeq" id="XP_014149637.1">
    <property type="nucleotide sequence ID" value="XM_014294162.1"/>
</dbReference>
<name>A0A0L0FG52_9EUKA</name>
<keyword evidence="2" id="KW-1185">Reference proteome</keyword>
<protein>
    <submittedName>
        <fullName evidence="1">Uncharacterized protein</fullName>
    </submittedName>
</protein>
<dbReference type="EMBL" id="KQ243450">
    <property type="protein sequence ID" value="KNC75735.1"/>
    <property type="molecule type" value="Genomic_DNA"/>
</dbReference>
<dbReference type="GeneID" id="25912248"/>
<dbReference type="AlphaFoldDB" id="A0A0L0FG52"/>
<evidence type="ECO:0000313" key="2">
    <source>
        <dbReference type="Proteomes" id="UP000054560"/>
    </source>
</evidence>
<organism evidence="1 2">
    <name type="scientific">Sphaeroforma arctica JP610</name>
    <dbReference type="NCBI Taxonomy" id="667725"/>
    <lineage>
        <taxon>Eukaryota</taxon>
        <taxon>Ichthyosporea</taxon>
        <taxon>Ichthyophonida</taxon>
        <taxon>Sphaeroforma</taxon>
    </lineage>
</organism>
<feature type="non-terminal residue" evidence="1">
    <location>
        <position position="1"/>
    </location>
</feature>
<proteinExistence type="predicted"/>
<gene>
    <name evidence="1" type="ORF">SARC_11744</name>
</gene>
<evidence type="ECO:0000313" key="1">
    <source>
        <dbReference type="EMBL" id="KNC75735.1"/>
    </source>
</evidence>